<keyword evidence="6 12" id="KW-0812">Transmembrane</keyword>
<comment type="subcellular location">
    <subcellularLocation>
        <location evidence="2">Membrane</location>
    </subcellularLocation>
</comment>
<evidence type="ECO:0000256" key="7">
    <source>
        <dbReference type="ARBA" id="ARBA00022777"/>
    </source>
</evidence>
<evidence type="ECO:0000256" key="11">
    <source>
        <dbReference type="SAM" id="MobiDB-lite"/>
    </source>
</evidence>
<comment type="catalytic activity">
    <reaction evidence="1">
        <text>ATP + protein L-histidine = ADP + protein N-phospho-L-histidine.</text>
        <dbReference type="EC" id="2.7.13.3"/>
    </reaction>
</comment>
<feature type="domain" description="HAMP" evidence="14">
    <location>
        <begin position="175"/>
        <end position="226"/>
    </location>
</feature>
<evidence type="ECO:0000259" key="14">
    <source>
        <dbReference type="PROSITE" id="PS50885"/>
    </source>
</evidence>
<dbReference type="PRINTS" id="PR00344">
    <property type="entry name" value="BCTRLSENSOR"/>
</dbReference>
<dbReference type="GO" id="GO:0000160">
    <property type="term" value="P:phosphorelay signal transduction system"/>
    <property type="evidence" value="ECO:0007669"/>
    <property type="project" value="UniProtKB-KW"/>
</dbReference>
<dbReference type="PANTHER" id="PTHR45436:SF5">
    <property type="entry name" value="SENSOR HISTIDINE KINASE TRCS"/>
    <property type="match status" value="1"/>
</dbReference>
<evidence type="ECO:0000256" key="1">
    <source>
        <dbReference type="ARBA" id="ARBA00000085"/>
    </source>
</evidence>
<proteinExistence type="predicted"/>
<dbReference type="SUPFAM" id="SSF55874">
    <property type="entry name" value="ATPase domain of HSP90 chaperone/DNA topoisomerase II/histidine kinase"/>
    <property type="match status" value="1"/>
</dbReference>
<dbReference type="GO" id="GO:0005886">
    <property type="term" value="C:plasma membrane"/>
    <property type="evidence" value="ECO:0007669"/>
    <property type="project" value="TreeGrafter"/>
</dbReference>
<evidence type="ECO:0000313" key="16">
    <source>
        <dbReference type="Proteomes" id="UP000030826"/>
    </source>
</evidence>
<evidence type="ECO:0000256" key="9">
    <source>
        <dbReference type="ARBA" id="ARBA00023012"/>
    </source>
</evidence>
<sequence>MAAFIVVGGLISSFYRQTAEAGFEGVVRAQLFNLVNTVAVSETGVLSGSPDLGDLSYSQPLSGWYWEVLPASDNTSGRLASFSLGPGEIAAPTTAEAPFDGQYRRSYEAPGLDGETVYVEEAEVVLDGDNHAARFRVMGNADVVAADVARFNRSLSIYLGGFGAGSILINALAILYGLSPLRRVRQALGEVRAGRSERLSGRLPVEVQPLAAEVNALIDSNRRIVERARTQVGNLAHSLKTPIAVLTNEAASIGGEHGRLVAEQSERMRVQVQHYLDRARLAALGQGTAIRTPVMPSLERVAKVVSRLNPALDLSLSADMDGAVFAGEREDFEEMIGNLVENAAKWAAGRVEVRLHAEGGDRFRVTIDDDGPGLSPEEQAEATKRGRRLDEAKPGSGLGLSIVADTVLQYRGEFRLGNAPIGGLRAELLLPRAVEGTMS</sequence>
<dbReference type="PANTHER" id="PTHR45436">
    <property type="entry name" value="SENSOR HISTIDINE KINASE YKOH"/>
    <property type="match status" value="1"/>
</dbReference>
<accession>A0A0B1Q6D6</accession>
<dbReference type="PROSITE" id="PS50885">
    <property type="entry name" value="HAMP"/>
    <property type="match status" value="1"/>
</dbReference>
<keyword evidence="9" id="KW-0902">Two-component regulatory system</keyword>
<dbReference type="STRING" id="370622.LA66_10380"/>
<evidence type="ECO:0000256" key="8">
    <source>
        <dbReference type="ARBA" id="ARBA00022989"/>
    </source>
</evidence>
<feature type="region of interest" description="Disordered" evidence="11">
    <location>
        <begin position="368"/>
        <end position="392"/>
    </location>
</feature>
<feature type="compositionally biased region" description="Basic and acidic residues" evidence="11">
    <location>
        <begin position="381"/>
        <end position="392"/>
    </location>
</feature>
<dbReference type="AlphaFoldDB" id="A0A0B1Q6D6"/>
<dbReference type="InterPro" id="IPR004358">
    <property type="entry name" value="Sig_transdc_His_kin-like_C"/>
</dbReference>
<dbReference type="EC" id="2.7.13.3" evidence="3"/>
<evidence type="ECO:0000256" key="10">
    <source>
        <dbReference type="ARBA" id="ARBA00023136"/>
    </source>
</evidence>
<evidence type="ECO:0000256" key="3">
    <source>
        <dbReference type="ARBA" id="ARBA00012438"/>
    </source>
</evidence>
<keyword evidence="5" id="KW-0808">Transferase</keyword>
<dbReference type="Pfam" id="PF02518">
    <property type="entry name" value="HATPase_c"/>
    <property type="match status" value="1"/>
</dbReference>
<feature type="domain" description="Histidine kinase" evidence="13">
    <location>
        <begin position="234"/>
        <end position="434"/>
    </location>
</feature>
<protein>
    <recommendedName>
        <fullName evidence="3">histidine kinase</fullName>
        <ecNumber evidence="3">2.7.13.3</ecNumber>
    </recommendedName>
</protein>
<keyword evidence="10 12" id="KW-0472">Membrane</keyword>
<evidence type="ECO:0000256" key="2">
    <source>
        <dbReference type="ARBA" id="ARBA00004370"/>
    </source>
</evidence>
<dbReference type="PROSITE" id="PS50109">
    <property type="entry name" value="HIS_KIN"/>
    <property type="match status" value="1"/>
</dbReference>
<evidence type="ECO:0000256" key="4">
    <source>
        <dbReference type="ARBA" id="ARBA00022553"/>
    </source>
</evidence>
<keyword evidence="4" id="KW-0597">Phosphoprotein</keyword>
<keyword evidence="7 15" id="KW-0418">Kinase</keyword>
<dbReference type="InterPro" id="IPR050428">
    <property type="entry name" value="TCS_sensor_his_kinase"/>
</dbReference>
<dbReference type="EMBL" id="JRFJ01000002">
    <property type="protein sequence ID" value="KHJ54941.1"/>
    <property type="molecule type" value="Genomic_DNA"/>
</dbReference>
<evidence type="ECO:0000256" key="5">
    <source>
        <dbReference type="ARBA" id="ARBA00022679"/>
    </source>
</evidence>
<evidence type="ECO:0000256" key="12">
    <source>
        <dbReference type="SAM" id="Phobius"/>
    </source>
</evidence>
<dbReference type="InterPro" id="IPR003660">
    <property type="entry name" value="HAMP_dom"/>
</dbReference>
<keyword evidence="8 12" id="KW-1133">Transmembrane helix</keyword>
<dbReference type="Gene3D" id="1.10.287.130">
    <property type="match status" value="1"/>
</dbReference>
<dbReference type="InterPro" id="IPR036890">
    <property type="entry name" value="HATPase_C_sf"/>
</dbReference>
<gene>
    <name evidence="15" type="ORF">LA66_10380</name>
</gene>
<organism evidence="15 16">
    <name type="scientific">Aureimonas altamirensis</name>
    <dbReference type="NCBI Taxonomy" id="370622"/>
    <lineage>
        <taxon>Bacteria</taxon>
        <taxon>Pseudomonadati</taxon>
        <taxon>Pseudomonadota</taxon>
        <taxon>Alphaproteobacteria</taxon>
        <taxon>Hyphomicrobiales</taxon>
        <taxon>Aurantimonadaceae</taxon>
        <taxon>Aureimonas</taxon>
    </lineage>
</organism>
<name>A0A0B1Q6D6_9HYPH</name>
<dbReference type="Proteomes" id="UP000030826">
    <property type="component" value="Unassembled WGS sequence"/>
</dbReference>
<evidence type="ECO:0000313" key="15">
    <source>
        <dbReference type="EMBL" id="KHJ54941.1"/>
    </source>
</evidence>
<evidence type="ECO:0000256" key="6">
    <source>
        <dbReference type="ARBA" id="ARBA00022692"/>
    </source>
</evidence>
<comment type="caution">
    <text evidence="15">The sequence shown here is derived from an EMBL/GenBank/DDBJ whole genome shotgun (WGS) entry which is preliminary data.</text>
</comment>
<evidence type="ECO:0000259" key="13">
    <source>
        <dbReference type="PROSITE" id="PS50109"/>
    </source>
</evidence>
<dbReference type="InterPro" id="IPR003594">
    <property type="entry name" value="HATPase_dom"/>
</dbReference>
<dbReference type="Gene3D" id="3.30.565.10">
    <property type="entry name" value="Histidine kinase-like ATPase, C-terminal domain"/>
    <property type="match status" value="1"/>
</dbReference>
<dbReference type="SMART" id="SM00387">
    <property type="entry name" value="HATPase_c"/>
    <property type="match status" value="1"/>
</dbReference>
<dbReference type="InterPro" id="IPR005467">
    <property type="entry name" value="His_kinase_dom"/>
</dbReference>
<reference evidence="15 16" key="1">
    <citation type="submission" date="2014-09" db="EMBL/GenBank/DDBJ databases">
        <title>Isolation and characterization of Aurantimonas altamirensis ON-56566 from clinical sample following a dog bite.</title>
        <authorList>
            <person name="Eshaghi A."/>
            <person name="Li A."/>
            <person name="Shahinas D."/>
            <person name="Bahn P."/>
            <person name="Kus J.V."/>
            <person name="Patel S.N."/>
        </authorList>
    </citation>
    <scope>NUCLEOTIDE SEQUENCE [LARGE SCALE GENOMIC DNA]</scope>
    <source>
        <strain evidence="15 16">ON-56566</strain>
    </source>
</reference>
<dbReference type="GO" id="GO:0004673">
    <property type="term" value="F:protein histidine kinase activity"/>
    <property type="evidence" value="ECO:0007669"/>
    <property type="project" value="UniProtKB-EC"/>
</dbReference>
<feature type="transmembrane region" description="Helical" evidence="12">
    <location>
        <begin position="157"/>
        <end position="178"/>
    </location>
</feature>